<evidence type="ECO:0000256" key="6">
    <source>
        <dbReference type="ARBA" id="ARBA00022912"/>
    </source>
</evidence>
<organism evidence="9">
    <name type="scientific">Cyprideis torosa</name>
    <dbReference type="NCBI Taxonomy" id="163714"/>
    <lineage>
        <taxon>Eukaryota</taxon>
        <taxon>Metazoa</taxon>
        <taxon>Ecdysozoa</taxon>
        <taxon>Arthropoda</taxon>
        <taxon>Crustacea</taxon>
        <taxon>Oligostraca</taxon>
        <taxon>Ostracoda</taxon>
        <taxon>Podocopa</taxon>
        <taxon>Podocopida</taxon>
        <taxon>Cytherocopina</taxon>
        <taxon>Cytheroidea</taxon>
        <taxon>Cytherideidae</taxon>
        <taxon>Cyprideis</taxon>
    </lineage>
</organism>
<dbReference type="PROSITE" id="PS00383">
    <property type="entry name" value="TYR_PHOSPHATASE_1"/>
    <property type="match status" value="1"/>
</dbReference>
<evidence type="ECO:0000313" key="9">
    <source>
        <dbReference type="EMBL" id="CAD7223302.1"/>
    </source>
</evidence>
<dbReference type="InterPro" id="IPR029021">
    <property type="entry name" value="Prot-tyrosine_phosphatase-like"/>
</dbReference>
<dbReference type="InterPro" id="IPR003595">
    <property type="entry name" value="Tyr_Pase_cat"/>
</dbReference>
<feature type="compositionally biased region" description="Polar residues" evidence="8">
    <location>
        <begin position="1174"/>
        <end position="1196"/>
    </location>
</feature>
<dbReference type="OrthoDB" id="8609993at2759"/>
<evidence type="ECO:0000256" key="2">
    <source>
        <dbReference type="ARBA" id="ARBA00013064"/>
    </source>
</evidence>
<dbReference type="SMART" id="SM00404">
    <property type="entry name" value="PTPc_motif"/>
    <property type="match status" value="1"/>
</dbReference>
<evidence type="ECO:0000256" key="1">
    <source>
        <dbReference type="ARBA" id="ARBA00004496"/>
    </source>
</evidence>
<feature type="compositionally biased region" description="Polar residues" evidence="8">
    <location>
        <begin position="888"/>
        <end position="902"/>
    </location>
</feature>
<feature type="compositionally biased region" description="Low complexity" evidence="8">
    <location>
        <begin position="825"/>
        <end position="834"/>
    </location>
</feature>
<feature type="compositionally biased region" description="Pro residues" evidence="8">
    <location>
        <begin position="917"/>
        <end position="936"/>
    </location>
</feature>
<feature type="compositionally biased region" description="Polar residues" evidence="8">
    <location>
        <begin position="1275"/>
        <end position="1301"/>
    </location>
</feature>
<feature type="compositionally biased region" description="Low complexity" evidence="8">
    <location>
        <begin position="1550"/>
        <end position="1561"/>
    </location>
</feature>
<feature type="region of interest" description="Disordered" evidence="8">
    <location>
        <begin position="589"/>
        <end position="749"/>
    </location>
</feature>
<feature type="compositionally biased region" description="Low complexity" evidence="8">
    <location>
        <begin position="1302"/>
        <end position="1313"/>
    </location>
</feature>
<dbReference type="InterPro" id="IPR016130">
    <property type="entry name" value="Tyr_Pase_AS"/>
</dbReference>
<comment type="similarity">
    <text evidence="7">Belongs to the protein-tyrosine phosphatase family. Non-receptor class 4 subfamily.</text>
</comment>
<dbReference type="SUPFAM" id="SSF52799">
    <property type="entry name" value="(Phosphotyrosine protein) phosphatases II"/>
    <property type="match status" value="2"/>
</dbReference>
<dbReference type="EC" id="3.1.3.48" evidence="2"/>
<comment type="subcellular location">
    <subcellularLocation>
        <location evidence="1">Cytoplasm</location>
    </subcellularLocation>
</comment>
<name>A0A7R8W1W6_9CRUS</name>
<feature type="region of interest" description="Disordered" evidence="8">
    <location>
        <begin position="1122"/>
        <end position="1578"/>
    </location>
</feature>
<dbReference type="PANTHER" id="PTHR45983">
    <property type="entry name" value="TYROSINE PHOSPHATSE N18, PUTATIVE-RELATED"/>
    <property type="match status" value="1"/>
</dbReference>
<proteinExistence type="inferred from homology"/>
<dbReference type="InterPro" id="IPR000387">
    <property type="entry name" value="Tyr_Pase_dom"/>
</dbReference>
<feature type="compositionally biased region" description="Low complexity" evidence="8">
    <location>
        <begin position="633"/>
        <end position="684"/>
    </location>
</feature>
<protein>
    <recommendedName>
        <fullName evidence="2">protein-tyrosine-phosphatase</fullName>
        <ecNumber evidence="2">3.1.3.48</ecNumber>
    </recommendedName>
</protein>
<feature type="compositionally biased region" description="Polar residues" evidence="8">
    <location>
        <begin position="685"/>
        <end position="700"/>
    </location>
</feature>
<dbReference type="EMBL" id="OB660181">
    <property type="protein sequence ID" value="CAD7223302.1"/>
    <property type="molecule type" value="Genomic_DNA"/>
</dbReference>
<dbReference type="GO" id="GO:0048666">
    <property type="term" value="P:neuron development"/>
    <property type="evidence" value="ECO:0007669"/>
    <property type="project" value="UniProtKB-ARBA"/>
</dbReference>
<feature type="compositionally biased region" description="Low complexity" evidence="8">
    <location>
        <begin position="1224"/>
        <end position="1250"/>
    </location>
</feature>
<evidence type="ECO:0000256" key="3">
    <source>
        <dbReference type="ARBA" id="ARBA00022490"/>
    </source>
</evidence>
<dbReference type="SMART" id="SM00194">
    <property type="entry name" value="PTPc"/>
    <property type="match status" value="2"/>
</dbReference>
<accession>A0A7R8W1W6</accession>
<keyword evidence="4" id="KW-0597">Phosphoprotein</keyword>
<dbReference type="InterPro" id="IPR047170">
    <property type="entry name" value="PTN12/18/22"/>
</dbReference>
<evidence type="ECO:0000256" key="4">
    <source>
        <dbReference type="ARBA" id="ARBA00022553"/>
    </source>
</evidence>
<dbReference type="GO" id="GO:0004726">
    <property type="term" value="F:non-membrane spanning protein tyrosine phosphatase activity"/>
    <property type="evidence" value="ECO:0007669"/>
    <property type="project" value="InterPro"/>
</dbReference>
<dbReference type="PROSITE" id="PS50055">
    <property type="entry name" value="TYR_PHOSPHATASE_PTP"/>
    <property type="match status" value="2"/>
</dbReference>
<feature type="compositionally biased region" description="Acidic residues" evidence="8">
    <location>
        <begin position="1016"/>
        <end position="1025"/>
    </location>
</feature>
<reference evidence="9" key="1">
    <citation type="submission" date="2020-11" db="EMBL/GenBank/DDBJ databases">
        <authorList>
            <person name="Tran Van P."/>
        </authorList>
    </citation>
    <scope>NUCLEOTIDE SEQUENCE</scope>
</reference>
<dbReference type="PROSITE" id="PS50056">
    <property type="entry name" value="TYR_PHOSPHATASE_2"/>
    <property type="match status" value="1"/>
</dbReference>
<dbReference type="GO" id="GO:0005737">
    <property type="term" value="C:cytoplasm"/>
    <property type="evidence" value="ECO:0007669"/>
    <property type="project" value="UniProtKB-SubCell"/>
</dbReference>
<feature type="compositionally biased region" description="Basic and acidic residues" evidence="8">
    <location>
        <begin position="999"/>
        <end position="1011"/>
    </location>
</feature>
<dbReference type="Pfam" id="PF00102">
    <property type="entry name" value="Y_phosphatase"/>
    <property type="match status" value="2"/>
</dbReference>
<feature type="region of interest" description="Disordered" evidence="8">
    <location>
        <begin position="1591"/>
        <end position="1626"/>
    </location>
</feature>
<sequence length="1626" mass="177044">MVSREVSNRSCVPLRTILNDFLNSQRLDLASMRLPLLVILALKVLDFEESLLEFPFGLMRTRLPLAEVNRRKNRYKDILPFDHTRVKLSEFPGVPGSDYINANFIRGASGSPAYIASQGPLPHTVNDFWRMVVECEVQVLVMVCNERESGKHKCEQYWPDEEEPRTMGNVTVSLAKSRQICPDFLVRTLAMEYTTEDGKQEQRTICQFHYTAWPDHGVPSKVRPLLDLVLLVRDCQRRVVSKRDGEEETSMVSREVSNRSCVPLRTILNDFLNTVSDLERRYSEGDEQYDREFQNLKLLSEELKGKPEYSCSEGEREVNRRKNRYKDILPFDHTRVKLSEFPGVPGSDYINANFIRGASGSPAYIASQGPLPHTVNDFWRMVVECEVQVLVMVCNERESGKHKCEQYWPDEEEPRTMGNVTVSLAKSRQICPDFLVRTLAMEYTTEDGKQEQRTICQFHYTAWPDHGVPSKVRPLLDLVLLVRDCQASETRPVLVHCSAGCGRTGTLCAIDYVLSLLRNGKLVENFSLFDIIADMRRQRIAMVQTRDQYILVHRAVRELFMEQLKMIDAHPYENVDANGEPLLGAKVSSSSVVIPSPPEAKQTPPARSGSPVASPTEKAKSIQGHHRSASLVTASTGTSNASASQSSTPPSNSKSSAKRSPSLELPPSSSGSLSRASSVRGLLSFTRNKSQTNLNSSKTSPGDLATASPSPSRRRPSMEKFKALFNDSSSSNNSSPTTPVKKTKLARSASNVTVKWIPGKLRTAAAAALSIPKGGGSIPSDGTGPVQEKLSGNAPNGNTASPGEVSFLKKLRSEPTPPQRRKKIPSSAPAPESPTAEEDSEIVGIISSPDSVWAGGVVQQVRRRPGPSPPGRKSPPVDLKVRMLGPSATLSRSGKTSSSPKNLQGGGYLNLEVGGSPPAPRRIDPSPPEVTRPPSPRKALEKKNQSITVLSPPCSAAAVTSPSRLSPRKLNSLASETQMEHVPFTKAAPPSEDGTNMSDETKIELLLRRSASESSAQEDNDEDGEERGTGGLQNVMDSCHEYLSRSIDATRPSPPTSLKSEPKLLNHSASASLLMPAPRYSNMTQKAKNNIERIEQNLTTQGPRTAIYDELSAGSNKRRRSFAEAIGFGQHSRTDRKPFPSPRGGSGVKLLDFTKPNVVVGSPPRGREYERIWLSSSSPRAGQQQRQLPATSQTSPKADPQFFSEKLNELRDLLNEFSDFQDDSTAPRSTSSNTPSRSRASPSSTSAPMRASPPGPSSRFMNSTSAGASRVLDSSVASGSRQLDSSVASGSTNLPLMTTVTSLDSSDSASLSSPVLRPPYEEPTRPNKAVFYLDESRLPPPRQSPAPENRGKKTVYIPIRLEPSEGKPPLGPTPSTSSAPLRVRLPPPSPPYYTTSPPRQPASSPPQRPIFYRSPSGYSHVIHKPSSSSSGASTLRVLSPDSSRIYGTIGQPSYRSGGDSPRRSPLRSPSPCPRPTAPFSYDSTGRPLPPPYAEAASARTRPRGPSLVRTVNPSANAFSPIAPPRLKRSSSSVNFRSGGPLSLAPSIGEGLAPPAAYGSAAGPPPGLTKAASFSTSLGGLSSPSILSQTLMGRYRHQRLGSSGDLLSQDPNETRQPDQIYKRQAYL</sequence>
<dbReference type="PANTHER" id="PTHR45983:SF2">
    <property type="entry name" value="PROTEIN-TYROSINE-PHOSPHATASE"/>
    <property type="match status" value="1"/>
</dbReference>
<keyword evidence="3" id="KW-0963">Cytoplasm</keyword>
<gene>
    <name evidence="9" type="ORF">CTOB1V02_LOCUS1292</name>
</gene>
<keyword evidence="6" id="KW-0904">Protein phosphatase</keyword>
<feature type="region of interest" description="Disordered" evidence="8">
    <location>
        <begin position="771"/>
        <end position="1064"/>
    </location>
</feature>
<dbReference type="Gene3D" id="3.90.190.10">
    <property type="entry name" value="Protein tyrosine phosphatase superfamily"/>
    <property type="match status" value="2"/>
</dbReference>
<dbReference type="PRINTS" id="PR00700">
    <property type="entry name" value="PRTYPHPHTASE"/>
</dbReference>
<evidence type="ECO:0000256" key="7">
    <source>
        <dbReference type="ARBA" id="ARBA00034734"/>
    </source>
</evidence>
<feature type="compositionally biased region" description="Low complexity" evidence="8">
    <location>
        <begin position="728"/>
        <end position="739"/>
    </location>
</feature>
<keyword evidence="5" id="KW-0378">Hydrolase</keyword>
<dbReference type="GO" id="GO:0005634">
    <property type="term" value="C:nucleus"/>
    <property type="evidence" value="ECO:0007669"/>
    <property type="project" value="TreeGrafter"/>
</dbReference>
<evidence type="ECO:0000256" key="8">
    <source>
        <dbReference type="SAM" id="MobiDB-lite"/>
    </source>
</evidence>
<dbReference type="FunFam" id="3.90.190.10:FF:000045">
    <property type="entry name" value="Tyrosine-protein phosphatase non-receptor type 12"/>
    <property type="match status" value="1"/>
</dbReference>
<evidence type="ECO:0000256" key="5">
    <source>
        <dbReference type="ARBA" id="ARBA00022801"/>
    </source>
</evidence>
<dbReference type="InterPro" id="IPR000242">
    <property type="entry name" value="PTP_cat"/>
</dbReference>
<feature type="compositionally biased region" description="Pro residues" evidence="8">
    <location>
        <begin position="1398"/>
        <end position="1408"/>
    </location>
</feature>